<dbReference type="STRING" id="411473.RUMCAL_00281"/>
<feature type="transmembrane region" description="Helical" evidence="1">
    <location>
        <begin position="28"/>
        <end position="49"/>
    </location>
</feature>
<comment type="caution">
    <text evidence="2">The sequence shown here is derived from an EMBL/GenBank/DDBJ whole genome shotgun (WGS) entry which is preliminary data.</text>
</comment>
<feature type="transmembrane region" description="Helical" evidence="1">
    <location>
        <begin position="55"/>
        <end position="79"/>
    </location>
</feature>
<accession>U2M643</accession>
<reference evidence="2 3" key="1">
    <citation type="submission" date="2013-07" db="EMBL/GenBank/DDBJ databases">
        <authorList>
            <person name="Weinstock G."/>
            <person name="Sodergren E."/>
            <person name="Wylie T."/>
            <person name="Fulton L."/>
            <person name="Fulton R."/>
            <person name="Fronick C."/>
            <person name="O'Laughlin M."/>
            <person name="Godfrey J."/>
            <person name="Miner T."/>
            <person name="Herter B."/>
            <person name="Appelbaum E."/>
            <person name="Cordes M."/>
            <person name="Lek S."/>
            <person name="Wollam A."/>
            <person name="Pepin K.H."/>
            <person name="Palsikar V.B."/>
            <person name="Mitreva M."/>
            <person name="Wilson R.K."/>
        </authorList>
    </citation>
    <scope>NUCLEOTIDE SEQUENCE [LARGE SCALE GENOMIC DNA]</scope>
    <source>
        <strain evidence="2 3">ATCC 27760</strain>
    </source>
</reference>
<name>U2M643_9FIRM</name>
<keyword evidence="1" id="KW-0812">Transmembrane</keyword>
<gene>
    <name evidence="2" type="ORF">RUMCAL_00281</name>
</gene>
<evidence type="ECO:0000313" key="3">
    <source>
        <dbReference type="Proteomes" id="UP000016662"/>
    </source>
</evidence>
<keyword evidence="1" id="KW-1133">Transmembrane helix</keyword>
<dbReference type="AlphaFoldDB" id="U2M643"/>
<dbReference type="EMBL" id="AWVF01000031">
    <property type="protein sequence ID" value="ERJ97209.1"/>
    <property type="molecule type" value="Genomic_DNA"/>
</dbReference>
<dbReference type="HOGENOM" id="CLU_2467125_0_0_9"/>
<dbReference type="Proteomes" id="UP000016662">
    <property type="component" value="Unassembled WGS sequence"/>
</dbReference>
<evidence type="ECO:0000313" key="2">
    <source>
        <dbReference type="EMBL" id="ERJ97209.1"/>
    </source>
</evidence>
<protein>
    <submittedName>
        <fullName evidence="2">Uncharacterized protein</fullName>
    </submittedName>
</protein>
<evidence type="ECO:0000256" key="1">
    <source>
        <dbReference type="SAM" id="Phobius"/>
    </source>
</evidence>
<sequence>MIKTKLKKEDSVCYMSTNDYNSKKPKGIGLLTVIGVVFVILKLCGVIKWSWIWLLYPLVVGVIGTILPLIIVFVIKAMIEKSNKHNKL</sequence>
<organism evidence="2 3">
    <name type="scientific">Ruminococcus callidus ATCC 27760</name>
    <dbReference type="NCBI Taxonomy" id="411473"/>
    <lineage>
        <taxon>Bacteria</taxon>
        <taxon>Bacillati</taxon>
        <taxon>Bacillota</taxon>
        <taxon>Clostridia</taxon>
        <taxon>Eubacteriales</taxon>
        <taxon>Oscillospiraceae</taxon>
        <taxon>Ruminococcus</taxon>
    </lineage>
</organism>
<keyword evidence="1" id="KW-0472">Membrane</keyword>
<keyword evidence="3" id="KW-1185">Reference proteome</keyword>
<proteinExistence type="predicted"/>